<evidence type="ECO:0000313" key="2">
    <source>
        <dbReference type="EMBL" id="KAL3788426.1"/>
    </source>
</evidence>
<evidence type="ECO:0000256" key="1">
    <source>
        <dbReference type="SAM" id="MobiDB-lite"/>
    </source>
</evidence>
<sequence length="781" mass="86208">MLPYKIRKPVYGGSKKSNTNAESATSTPLYGDEDDPRVYGGGLQRAILSDLMDLKSRYLKLFEESNSQTARRGSSSKSPGQQFTLFKRAFQQARFGCIHNRVVPPRVDRGEYSQLLYSCCFYLLNDALEKQQFQLNTFTDATTNSDKISLDTESTALLKDVSFAIFALYTLHQTNTLPTHAYDAKETFHHPGMQMNSKQSEIELQRQWSHLPLGSASEGRVFRRYYKYPVRIDRGSYLALMYVRHVCAAIAAKYKCTSNDNDPTATSCCNLAKDLIQIMDWMLSDDAFFSYCEYHGPVGLEGLAGNPVFYMAHYGLEGGMSVRAKKKAKRQLKTGPVKKCGATNILSQEQLQSTICQDENLSDVTGLSLLLEKHRSNLQSIQTELRASRHKHQYKQHEFSDLKPRQRELVEKTLSEVLSNGVGCNTKTSYVDMVRVLSGSEKPSSISCHKKSPDKSLVAEMQVKTKVPNHYASDQGLAVPPSDNAIPVTLPSSISSWFVNAMREALSDFDSIVESVRLNVLKERNEAIAKTTEQRVNVEFDATLVDFSALDAAHTAIQPNVHNQSSSMCDEISVTTGAGRKALNALLSASTIGKQQQKKSHVLDEFWNLQAEQLLEAEHATGDDNSLLSDEIDEFSVSTGAGKNAILKLLALSEYSDAVQPEERKKQTKRRLPSMKYSSNDNVSSEDSSVSDSSTEVGKLALQSLLSMATANDKPSPSRTTRSTGGSNAKTPTTTSKPSPVKRKRAGTPKQKAEPRSGDEDDASQATGGGKRALAELLASI</sequence>
<name>A0ABD3PL07_9STRA</name>
<feature type="compositionally biased region" description="Polar residues" evidence="1">
    <location>
        <begin position="15"/>
        <end position="28"/>
    </location>
</feature>
<feature type="region of interest" description="Disordered" evidence="1">
    <location>
        <begin position="658"/>
        <end position="781"/>
    </location>
</feature>
<proteinExistence type="predicted"/>
<feature type="compositionally biased region" description="Low complexity" evidence="1">
    <location>
        <begin position="678"/>
        <end position="694"/>
    </location>
</feature>
<reference evidence="2 3" key="1">
    <citation type="submission" date="2024-10" db="EMBL/GenBank/DDBJ databases">
        <title>Updated reference genomes for cyclostephanoid diatoms.</title>
        <authorList>
            <person name="Roberts W.R."/>
            <person name="Alverson A.J."/>
        </authorList>
    </citation>
    <scope>NUCLEOTIDE SEQUENCE [LARGE SCALE GENOMIC DNA]</scope>
    <source>
        <strain evidence="2 3">AJA010-31</strain>
    </source>
</reference>
<keyword evidence="3" id="KW-1185">Reference proteome</keyword>
<organism evidence="2 3">
    <name type="scientific">Cyclotella atomus</name>
    <dbReference type="NCBI Taxonomy" id="382360"/>
    <lineage>
        <taxon>Eukaryota</taxon>
        <taxon>Sar</taxon>
        <taxon>Stramenopiles</taxon>
        <taxon>Ochrophyta</taxon>
        <taxon>Bacillariophyta</taxon>
        <taxon>Coscinodiscophyceae</taxon>
        <taxon>Thalassiosirophycidae</taxon>
        <taxon>Stephanodiscales</taxon>
        <taxon>Stephanodiscaceae</taxon>
        <taxon>Cyclotella</taxon>
    </lineage>
</organism>
<dbReference type="AlphaFoldDB" id="A0ABD3PL07"/>
<dbReference type="EMBL" id="JALLPJ020000565">
    <property type="protein sequence ID" value="KAL3788426.1"/>
    <property type="molecule type" value="Genomic_DNA"/>
</dbReference>
<comment type="caution">
    <text evidence="2">The sequence shown here is derived from an EMBL/GenBank/DDBJ whole genome shotgun (WGS) entry which is preliminary data.</text>
</comment>
<gene>
    <name evidence="2" type="ORF">ACHAWO_007381</name>
</gene>
<accession>A0ABD3PL07</accession>
<feature type="region of interest" description="Disordered" evidence="1">
    <location>
        <begin position="11"/>
        <end position="36"/>
    </location>
</feature>
<feature type="compositionally biased region" description="Low complexity" evidence="1">
    <location>
        <begin position="715"/>
        <end position="739"/>
    </location>
</feature>
<evidence type="ECO:0000313" key="3">
    <source>
        <dbReference type="Proteomes" id="UP001530400"/>
    </source>
</evidence>
<protein>
    <submittedName>
        <fullName evidence="2">Uncharacterized protein</fullName>
    </submittedName>
</protein>
<dbReference type="Proteomes" id="UP001530400">
    <property type="component" value="Unassembled WGS sequence"/>
</dbReference>